<accession>A0A0J9WW11</accession>
<dbReference type="GeneID" id="28958220"/>
<dbReference type="AlphaFoldDB" id="A0A0J9WW11"/>
<organism evidence="1 2">
    <name type="scientific">Fusarium oxysporum f. sp. lycopersici (strain 4287 / CBS 123668 / FGSC 9935 / NRRL 34936)</name>
    <name type="common">Fusarium vascular wilt of tomato</name>
    <dbReference type="NCBI Taxonomy" id="426428"/>
    <lineage>
        <taxon>Eukaryota</taxon>
        <taxon>Fungi</taxon>
        <taxon>Dikarya</taxon>
        <taxon>Ascomycota</taxon>
        <taxon>Pezizomycotina</taxon>
        <taxon>Sordariomycetes</taxon>
        <taxon>Hypocreomycetidae</taxon>
        <taxon>Hypocreales</taxon>
        <taxon>Nectriaceae</taxon>
        <taxon>Fusarium</taxon>
        <taxon>Fusarium oxysporum species complex</taxon>
    </lineage>
</organism>
<gene>
    <name evidence="1" type="ORF">FOXG_17462</name>
</gene>
<dbReference type="Proteomes" id="UP000009097">
    <property type="component" value="Chromosome 14"/>
</dbReference>
<protein>
    <submittedName>
        <fullName evidence="1">Uncharacterized protein</fullName>
    </submittedName>
</protein>
<name>A0A0J9WW11_FUSO4</name>
<evidence type="ECO:0000313" key="2">
    <source>
        <dbReference type="Proteomes" id="UP000009097"/>
    </source>
</evidence>
<proteinExistence type="predicted"/>
<evidence type="ECO:0000313" key="1">
    <source>
        <dbReference type="EMBL" id="KNB20472.1"/>
    </source>
</evidence>
<reference evidence="1 2" key="1">
    <citation type="journal article" date="2010" name="Nature">
        <title>Comparative genomics reveals mobile pathogenicity chromosomes in Fusarium.</title>
        <authorList>
            <person name="Ma L.J."/>
            <person name="van der Does H.C."/>
            <person name="Borkovich K.A."/>
            <person name="Coleman J.J."/>
            <person name="Daboussi M.J."/>
            <person name="Di Pietro A."/>
            <person name="Dufresne M."/>
            <person name="Freitag M."/>
            <person name="Grabherr M."/>
            <person name="Henrissat B."/>
            <person name="Houterman P.M."/>
            <person name="Kang S."/>
            <person name="Shim W.B."/>
            <person name="Woloshuk C."/>
            <person name="Xie X."/>
            <person name="Xu J.R."/>
            <person name="Antoniw J."/>
            <person name="Baker S.E."/>
            <person name="Bluhm B.H."/>
            <person name="Breakspear A."/>
            <person name="Brown D.W."/>
            <person name="Butchko R.A."/>
            <person name="Chapman S."/>
            <person name="Coulson R."/>
            <person name="Coutinho P.M."/>
            <person name="Danchin E.G."/>
            <person name="Diener A."/>
            <person name="Gale L.R."/>
            <person name="Gardiner D.M."/>
            <person name="Goff S."/>
            <person name="Hammond-Kosack K.E."/>
            <person name="Hilburn K."/>
            <person name="Hua-Van A."/>
            <person name="Jonkers W."/>
            <person name="Kazan K."/>
            <person name="Kodira C.D."/>
            <person name="Koehrsen M."/>
            <person name="Kumar L."/>
            <person name="Lee Y.H."/>
            <person name="Li L."/>
            <person name="Manners J.M."/>
            <person name="Miranda-Saavedra D."/>
            <person name="Mukherjee M."/>
            <person name="Park G."/>
            <person name="Park J."/>
            <person name="Park S.Y."/>
            <person name="Proctor R.H."/>
            <person name="Regev A."/>
            <person name="Ruiz-Roldan M.C."/>
            <person name="Sain D."/>
            <person name="Sakthikumar S."/>
            <person name="Sykes S."/>
            <person name="Schwartz D.C."/>
            <person name="Turgeon B.G."/>
            <person name="Wapinski I."/>
            <person name="Yoder O."/>
            <person name="Young S."/>
            <person name="Zeng Q."/>
            <person name="Zhou S."/>
            <person name="Galagan J."/>
            <person name="Cuomo C.A."/>
            <person name="Kistler H.C."/>
            <person name="Rep M."/>
        </authorList>
    </citation>
    <scope>NUCLEOTIDE SEQUENCE [LARGE SCALE GENOMIC DNA]</scope>
    <source>
        <strain evidence="2">4287 / CBS 123668 / FGSC 9935 / NRRL 34936</strain>
    </source>
</reference>
<dbReference type="EMBL" id="DS231746">
    <property type="protein sequence ID" value="KNB20472.1"/>
    <property type="molecule type" value="Genomic_DNA"/>
</dbReference>
<dbReference type="RefSeq" id="XP_018258517.1">
    <property type="nucleotide sequence ID" value="XM_018397468.1"/>
</dbReference>
<dbReference type="KEGG" id="fox:FOXG_17462"/>
<sequence>MMVASPVDWVLPVRGRESSTSITPAPGRGSSLSALIKLVSKPVRLPMSSGTLLDSFTNINVPTATNSSVS</sequence>
<dbReference type="VEuPathDB" id="FungiDB:FOXG_17462"/>